<evidence type="ECO:0000256" key="2">
    <source>
        <dbReference type="ARBA" id="ARBA00022679"/>
    </source>
</evidence>
<dbReference type="PANTHER" id="PTHR43085:SF57">
    <property type="entry name" value="CARBOHYDRATE KINASE PFKB DOMAIN-CONTAINING PROTEIN"/>
    <property type="match status" value="1"/>
</dbReference>
<reference evidence="5 6" key="1">
    <citation type="journal article" date="2015" name="MBio">
        <title>Genome-Resolved Metagenomic Analysis Reveals Roles for Candidate Phyla and Other Microbial Community Members in Biogeochemical Transformations in Oil Reservoirs.</title>
        <authorList>
            <person name="Hu P."/>
            <person name="Tom L."/>
            <person name="Singh A."/>
            <person name="Thomas B.C."/>
            <person name="Baker B.J."/>
            <person name="Piceno Y.M."/>
            <person name="Andersen G.L."/>
            <person name="Banfield J.F."/>
        </authorList>
    </citation>
    <scope>NUCLEOTIDE SEQUENCE [LARGE SCALE GENOMIC DNA]</scope>
    <source>
        <strain evidence="5">46_16</strain>
    </source>
</reference>
<dbReference type="Pfam" id="PF00294">
    <property type="entry name" value="PfkB"/>
    <property type="match status" value="1"/>
</dbReference>
<protein>
    <submittedName>
        <fullName evidence="5">PfkB domain protein</fullName>
    </submittedName>
</protein>
<dbReference type="PANTHER" id="PTHR43085">
    <property type="entry name" value="HEXOKINASE FAMILY MEMBER"/>
    <property type="match status" value="1"/>
</dbReference>
<proteinExistence type="inferred from homology"/>
<gene>
    <name evidence="5" type="ORF">XD73_0744</name>
</gene>
<evidence type="ECO:0000313" key="6">
    <source>
        <dbReference type="Proteomes" id="UP000064249"/>
    </source>
</evidence>
<comment type="caution">
    <text evidence="5">The sequence shown here is derived from an EMBL/GenBank/DDBJ whole genome shotgun (WGS) entry which is preliminary data.</text>
</comment>
<dbReference type="AlphaFoldDB" id="A0A101FXW3"/>
<sequence>MIFKKAVIAGYLSLDITSSLHDSSLSESGGRGATQVGQAVLSLGGLANLALALHHLGVPTGLVGKVGDDIFGDVLVRVINDEAPNLVDGLILDPSVPTAYKLDIGDTHYYFHGANKSFYASDLHRDVLREADLFHFGLPALMRSIYRGDGGELVSILQRVRREGLSTSLDFGLPDMNGTAGAVDWSVVFENALPLVDVLIAYIPQLLFSLKPEGDQQNSEFLQANAVEDISHGLLHGLSERVMKFGVKVLMVNLGEQGFYLRTNGEHAWRKPGRGMSGLGEAWFDSEIHEQAFVSENQKIINDYDHGLAGFLAGLLANRDPETALKLAAAASASKNREALRSFWDANPEIRREVEASS</sequence>
<dbReference type="InterPro" id="IPR011611">
    <property type="entry name" value="PfkB_dom"/>
</dbReference>
<dbReference type="InterPro" id="IPR029056">
    <property type="entry name" value="Ribokinase-like"/>
</dbReference>
<organism evidence="5 6">
    <name type="scientific">Anaerolinea thermophila</name>
    <dbReference type="NCBI Taxonomy" id="167964"/>
    <lineage>
        <taxon>Bacteria</taxon>
        <taxon>Bacillati</taxon>
        <taxon>Chloroflexota</taxon>
        <taxon>Anaerolineae</taxon>
        <taxon>Anaerolineales</taxon>
        <taxon>Anaerolineaceae</taxon>
        <taxon>Anaerolinea</taxon>
    </lineage>
</organism>
<dbReference type="SUPFAM" id="SSF53613">
    <property type="entry name" value="Ribokinase-like"/>
    <property type="match status" value="1"/>
</dbReference>
<dbReference type="Proteomes" id="UP000064249">
    <property type="component" value="Unassembled WGS sequence"/>
</dbReference>
<comment type="similarity">
    <text evidence="1">Belongs to the carbohydrate kinase PfkB family.</text>
</comment>
<dbReference type="Gene3D" id="3.40.1190.20">
    <property type="match status" value="1"/>
</dbReference>
<dbReference type="InterPro" id="IPR050306">
    <property type="entry name" value="PfkB_Carbo_kinase"/>
</dbReference>
<evidence type="ECO:0000313" key="5">
    <source>
        <dbReference type="EMBL" id="KUK46383.1"/>
    </source>
</evidence>
<keyword evidence="3" id="KW-0418">Kinase</keyword>
<evidence type="ECO:0000256" key="1">
    <source>
        <dbReference type="ARBA" id="ARBA00010688"/>
    </source>
</evidence>
<name>A0A101FXW3_9CHLR</name>
<accession>A0A101FXW3</accession>
<dbReference type="GO" id="GO:0016301">
    <property type="term" value="F:kinase activity"/>
    <property type="evidence" value="ECO:0007669"/>
    <property type="project" value="UniProtKB-KW"/>
</dbReference>
<evidence type="ECO:0000259" key="4">
    <source>
        <dbReference type="Pfam" id="PF00294"/>
    </source>
</evidence>
<dbReference type="EMBL" id="LGFU01000033">
    <property type="protein sequence ID" value="KUK46383.1"/>
    <property type="molecule type" value="Genomic_DNA"/>
</dbReference>
<evidence type="ECO:0000256" key="3">
    <source>
        <dbReference type="ARBA" id="ARBA00022777"/>
    </source>
</evidence>
<keyword evidence="2" id="KW-0808">Transferase</keyword>
<feature type="domain" description="Carbohydrate kinase PfkB" evidence="4">
    <location>
        <begin position="32"/>
        <end position="266"/>
    </location>
</feature>